<feature type="transmembrane region" description="Helical" evidence="11">
    <location>
        <begin position="103"/>
        <end position="128"/>
    </location>
</feature>
<dbReference type="GO" id="GO:0015297">
    <property type="term" value="F:antiporter activity"/>
    <property type="evidence" value="ECO:0007669"/>
    <property type="project" value="UniProtKB-KW"/>
</dbReference>
<feature type="transmembrane region" description="Helical" evidence="11">
    <location>
        <begin position="24"/>
        <end position="44"/>
    </location>
</feature>
<feature type="transmembrane region" description="Helical" evidence="11">
    <location>
        <begin position="65"/>
        <end position="91"/>
    </location>
</feature>
<feature type="transmembrane region" description="Helical" evidence="11">
    <location>
        <begin position="481"/>
        <end position="506"/>
    </location>
</feature>
<dbReference type="Pfam" id="PF00662">
    <property type="entry name" value="Proton_antipo_N"/>
    <property type="match status" value="1"/>
</dbReference>
<evidence type="ECO:0000256" key="10">
    <source>
        <dbReference type="SAM" id="MobiDB-lite"/>
    </source>
</evidence>
<feature type="transmembrane region" description="Helical" evidence="11">
    <location>
        <begin position="155"/>
        <end position="177"/>
    </location>
</feature>
<feature type="transmembrane region" description="Helical" evidence="11">
    <location>
        <begin position="912"/>
        <end position="933"/>
    </location>
</feature>
<dbReference type="GO" id="GO:0006811">
    <property type="term" value="P:monoatomic ion transport"/>
    <property type="evidence" value="ECO:0007669"/>
    <property type="project" value="UniProtKB-KW"/>
</dbReference>
<keyword evidence="18" id="KW-1185">Reference proteome</keyword>
<evidence type="ECO:0000256" key="7">
    <source>
        <dbReference type="ARBA" id="ARBA00023065"/>
    </source>
</evidence>
<evidence type="ECO:0000259" key="14">
    <source>
        <dbReference type="Pfam" id="PF04039"/>
    </source>
</evidence>
<evidence type="ECO:0000256" key="4">
    <source>
        <dbReference type="ARBA" id="ARBA00022475"/>
    </source>
</evidence>
<feature type="transmembrane region" description="Helical" evidence="11">
    <location>
        <begin position="728"/>
        <end position="747"/>
    </location>
</feature>
<feature type="transmembrane region" description="Helical" evidence="11">
    <location>
        <begin position="398"/>
        <end position="417"/>
    </location>
</feature>
<evidence type="ECO:0000256" key="11">
    <source>
        <dbReference type="SAM" id="Phobius"/>
    </source>
</evidence>
<dbReference type="InterPro" id="IPR050616">
    <property type="entry name" value="CPA3_Na-H_Antiporter_A"/>
</dbReference>
<dbReference type="NCBIfam" id="NF009284">
    <property type="entry name" value="PRK12644.1"/>
    <property type="match status" value="1"/>
</dbReference>
<evidence type="ECO:0000256" key="3">
    <source>
        <dbReference type="ARBA" id="ARBA00022449"/>
    </source>
</evidence>
<dbReference type="Pfam" id="PF00361">
    <property type="entry name" value="Proton_antipo_M"/>
    <property type="match status" value="1"/>
</dbReference>
<dbReference type="Proteomes" id="UP000265768">
    <property type="component" value="Unassembled WGS sequence"/>
</dbReference>
<dbReference type="GO" id="GO:0005886">
    <property type="term" value="C:plasma membrane"/>
    <property type="evidence" value="ECO:0007669"/>
    <property type="project" value="UniProtKB-SubCell"/>
</dbReference>
<keyword evidence="2" id="KW-0813">Transport</keyword>
<evidence type="ECO:0000256" key="6">
    <source>
        <dbReference type="ARBA" id="ARBA00022989"/>
    </source>
</evidence>
<feature type="transmembrane region" description="Helical" evidence="11">
    <location>
        <begin position="231"/>
        <end position="251"/>
    </location>
</feature>
<dbReference type="InterPro" id="IPR001750">
    <property type="entry name" value="ND/Mrp_TM"/>
</dbReference>
<reference evidence="17 18" key="1">
    <citation type="submission" date="2018-09" db="EMBL/GenBank/DDBJ databases">
        <title>YIM 75507 draft genome.</title>
        <authorList>
            <person name="Tang S."/>
            <person name="Feng Y."/>
        </authorList>
    </citation>
    <scope>NUCLEOTIDE SEQUENCE [LARGE SCALE GENOMIC DNA]</scope>
    <source>
        <strain evidence="17 18">YIM 75507</strain>
    </source>
</reference>
<sequence>MTALVAALFVVALAAPWVVRSIGRNAFVLLSVPLFAALCWLLATRRGLDLIHWVPSYNLNLAFRLDALSLLMAALVTGVGGLVVLYCSRYFEAGEEGLPRFAGYFLAFAASMLGLVLADDLVLLYVFWELTTVFSYLLIGQDGGRLEARRSALQALLVTTFGGLVMLLGLVMLSTVAETWRLSVIVTQPPRGPEVTAALVLILVGALSKSAILPFSVWLPSAMTAPTPVSAYLHAAAMVKAGVYLVARLSPAFHDVAAWRVTAMALGALTMVLAGWRALRETDLKLVLAYGTVSQLGFLTTLVATGTREAALAGVALLLAHALFKSTLFLVTGIIDHATGTRDLRRLTGLRRELPVPFWASVLAAASMAGLPPLLGFVAKEAAFTAYTHDGTTATVTLAALVAGSVLTFAYSARYLWGAFAPKPGAEPREVHRPGPLFLAAPVVLSLAGLVAGLVAGPLNAALTPYARTFPEGDRPVEGLALWHGVGVPLALTLLVIAAGTGLFLAREPVARLGARLALADGQEVYRDLLYRVDRAALQITGYTQRGSLPSYLGVILVTAIVLVTGALLLGSPWPPAIAHVWDAPAQLVPAGFVIVGAALALRARRRLTTVVLVGVTGYGTAMLFVLHGAPDLALTQFLVETLSLVIFILVLRRLPVHFTEKLSPVRRVTHSVIAVAVGVVVVVVGVLATGARSLPPVSVVFPKTVADLHEHNIISALIVEIRSWDTLGESAVLGIAAAGLTSLIFLRHRAPRHLPDPAAETSPRNVWAWSPEGDEEEPPPEWSQAKADRPERPWLRGSETLADERRSLIFEVVARLVFPPIILLSLYLLFSAGSSPGGGFAAAIVAGFGLVIRYLAGGRYELSEAAPVGPGLLIGLGLALSCLTGLAGLLFGGSVLTLGVWEGAVPLLGKVHLSSSLFFDLGVYLLVTGLVLDILRSLGAGIDGQVEREARPGERREETVV</sequence>
<evidence type="ECO:0000256" key="1">
    <source>
        <dbReference type="ARBA" id="ARBA00004651"/>
    </source>
</evidence>
<feature type="transmembrane region" description="Helical" evidence="11">
    <location>
        <begin position="673"/>
        <end position="692"/>
    </location>
</feature>
<dbReference type="EMBL" id="QZEY01000006">
    <property type="protein sequence ID" value="RJL31664.1"/>
    <property type="molecule type" value="Genomic_DNA"/>
</dbReference>
<dbReference type="PANTHER" id="PTHR43373">
    <property type="entry name" value="NA(+)/H(+) ANTIPORTER SUBUNIT"/>
    <property type="match status" value="1"/>
</dbReference>
<feature type="transmembrane region" description="Helical" evidence="11">
    <location>
        <begin position="197"/>
        <end position="219"/>
    </location>
</feature>
<feature type="transmembrane region" description="Helical" evidence="11">
    <location>
        <begin position="437"/>
        <end position="461"/>
    </location>
</feature>
<dbReference type="InterPro" id="IPR046806">
    <property type="entry name" value="MrpA_C/MbhE"/>
</dbReference>
<feature type="transmembrane region" description="Helical" evidence="11">
    <location>
        <begin position="356"/>
        <end position="378"/>
    </location>
</feature>
<protein>
    <submittedName>
        <fullName evidence="17">Na+/H+ antiporter subunit A</fullName>
    </submittedName>
</protein>
<evidence type="ECO:0000256" key="8">
    <source>
        <dbReference type="ARBA" id="ARBA00023136"/>
    </source>
</evidence>
<feature type="transmembrane region" description="Helical" evidence="11">
    <location>
        <begin position="552"/>
        <end position="572"/>
    </location>
</feature>
<feature type="region of interest" description="Disordered" evidence="10">
    <location>
        <begin position="757"/>
        <end position="796"/>
    </location>
</feature>
<evidence type="ECO:0000259" key="13">
    <source>
        <dbReference type="Pfam" id="PF00662"/>
    </source>
</evidence>
<feature type="domain" description="NADH-Ubiquinone oxidoreductase (complex I) chain 5 N-terminal" evidence="13">
    <location>
        <begin position="55"/>
        <end position="101"/>
    </location>
</feature>
<keyword evidence="4" id="KW-1003">Cell membrane</keyword>
<evidence type="ECO:0000256" key="9">
    <source>
        <dbReference type="RuleBase" id="RU000320"/>
    </source>
</evidence>
<dbReference type="InterPro" id="IPR007182">
    <property type="entry name" value="MnhB"/>
</dbReference>
<evidence type="ECO:0000259" key="12">
    <source>
        <dbReference type="Pfam" id="PF00361"/>
    </source>
</evidence>
<feature type="transmembrane region" description="Helical" evidence="11">
    <location>
        <begin position="310"/>
        <end position="335"/>
    </location>
</feature>
<keyword evidence="5 9" id="KW-0812">Transmembrane</keyword>
<feature type="domain" description="NADH:quinone oxidoreductase/Mrp antiporter transmembrane" evidence="12">
    <location>
        <begin position="118"/>
        <end position="398"/>
    </location>
</feature>
<accession>A0A3A4AWE3</accession>
<feature type="transmembrane region" description="Helical" evidence="11">
    <location>
        <begin position="609"/>
        <end position="627"/>
    </location>
</feature>
<dbReference type="InterPro" id="IPR001516">
    <property type="entry name" value="Proton_antipo_N"/>
</dbReference>
<dbReference type="AlphaFoldDB" id="A0A3A4AWE3"/>
<gene>
    <name evidence="17" type="ORF">D5H75_18315</name>
</gene>
<keyword evidence="3" id="KW-0050">Antiport</keyword>
<evidence type="ECO:0000313" key="17">
    <source>
        <dbReference type="EMBL" id="RJL31664.1"/>
    </source>
</evidence>
<evidence type="ECO:0000256" key="2">
    <source>
        <dbReference type="ARBA" id="ARBA00022448"/>
    </source>
</evidence>
<evidence type="ECO:0000313" key="18">
    <source>
        <dbReference type="Proteomes" id="UP000265768"/>
    </source>
</evidence>
<feature type="transmembrane region" description="Helical" evidence="11">
    <location>
        <begin position="584"/>
        <end position="602"/>
    </location>
</feature>
<feature type="domain" description="Na+/H+ antiporter MnhB subunit-related protein" evidence="14">
    <location>
        <begin position="810"/>
        <end position="933"/>
    </location>
</feature>
<dbReference type="Pfam" id="PF04039">
    <property type="entry name" value="MnhB"/>
    <property type="match status" value="1"/>
</dbReference>
<dbReference type="PRINTS" id="PR01434">
    <property type="entry name" value="NADHDHGNASE5"/>
</dbReference>
<dbReference type="Pfam" id="PF20501">
    <property type="entry name" value="MbhE"/>
    <property type="match status" value="1"/>
</dbReference>
<dbReference type="OrthoDB" id="9811798at2"/>
<dbReference type="RefSeq" id="WP_119927693.1">
    <property type="nucleotide sequence ID" value="NZ_QZEY01000006.1"/>
</dbReference>
<comment type="caution">
    <text evidence="17">The sequence shown here is derived from an EMBL/GenBank/DDBJ whole genome shotgun (WGS) entry which is preliminary data.</text>
</comment>
<feature type="transmembrane region" description="Helical" evidence="11">
    <location>
        <begin position="809"/>
        <end position="831"/>
    </location>
</feature>
<feature type="transmembrane region" description="Helical" evidence="11">
    <location>
        <begin position="837"/>
        <end position="857"/>
    </location>
</feature>
<keyword evidence="6 11" id="KW-1133">Transmembrane helix</keyword>
<feature type="transmembrane region" description="Helical" evidence="11">
    <location>
        <begin position="257"/>
        <end position="279"/>
    </location>
</feature>
<dbReference type="Pfam" id="PF13244">
    <property type="entry name" value="MbhD"/>
    <property type="match status" value="1"/>
</dbReference>
<feature type="transmembrane region" description="Helical" evidence="11">
    <location>
        <begin position="286"/>
        <end position="304"/>
    </location>
</feature>
<name>A0A3A4AWE3_9ACTN</name>
<keyword evidence="7" id="KW-0406">Ion transport</keyword>
<feature type="transmembrane region" description="Helical" evidence="11">
    <location>
        <begin position="869"/>
        <end position="892"/>
    </location>
</feature>
<dbReference type="InterPro" id="IPR025383">
    <property type="entry name" value="MrpA_C/MbhD"/>
</dbReference>
<comment type="subcellular location">
    <subcellularLocation>
        <location evidence="1">Cell membrane</location>
        <topology evidence="1">Multi-pass membrane protein</topology>
    </subcellularLocation>
    <subcellularLocation>
        <location evidence="9">Membrane</location>
        <topology evidence="9">Multi-pass membrane protein</topology>
    </subcellularLocation>
</comment>
<feature type="transmembrane region" description="Helical" evidence="11">
    <location>
        <begin position="633"/>
        <end position="652"/>
    </location>
</feature>
<organism evidence="17 18">
    <name type="scientific">Bailinhaonella thermotolerans</name>
    <dbReference type="NCBI Taxonomy" id="1070861"/>
    <lineage>
        <taxon>Bacteria</taxon>
        <taxon>Bacillati</taxon>
        <taxon>Actinomycetota</taxon>
        <taxon>Actinomycetes</taxon>
        <taxon>Streptosporangiales</taxon>
        <taxon>Streptosporangiaceae</taxon>
        <taxon>Bailinhaonella</taxon>
    </lineage>
</organism>
<evidence type="ECO:0000256" key="5">
    <source>
        <dbReference type="ARBA" id="ARBA00022692"/>
    </source>
</evidence>
<keyword evidence="8 11" id="KW-0472">Membrane</keyword>
<feature type="domain" description="MrpA C-terminal/MbhD" evidence="15">
    <location>
        <begin position="593"/>
        <end position="656"/>
    </location>
</feature>
<proteinExistence type="predicted"/>
<evidence type="ECO:0000259" key="15">
    <source>
        <dbReference type="Pfam" id="PF13244"/>
    </source>
</evidence>
<feature type="domain" description="MrpA C-terminal/MbhE" evidence="16">
    <location>
        <begin position="667"/>
        <end position="750"/>
    </location>
</feature>
<evidence type="ECO:0000259" key="16">
    <source>
        <dbReference type="Pfam" id="PF20501"/>
    </source>
</evidence>
<dbReference type="PANTHER" id="PTHR43373:SF1">
    <property type="entry name" value="NA(+)_H(+) ANTIPORTER SUBUNIT A"/>
    <property type="match status" value="1"/>
</dbReference>